<evidence type="ECO:0000313" key="4">
    <source>
        <dbReference type="EMBL" id="KAF2896971.1"/>
    </source>
</evidence>
<dbReference type="Proteomes" id="UP000801492">
    <property type="component" value="Unassembled WGS sequence"/>
</dbReference>
<organism evidence="4 5">
    <name type="scientific">Ignelater luminosus</name>
    <name type="common">Cucubano</name>
    <name type="synonym">Pyrophorus luminosus</name>
    <dbReference type="NCBI Taxonomy" id="2038154"/>
    <lineage>
        <taxon>Eukaryota</taxon>
        <taxon>Metazoa</taxon>
        <taxon>Ecdysozoa</taxon>
        <taxon>Arthropoda</taxon>
        <taxon>Hexapoda</taxon>
        <taxon>Insecta</taxon>
        <taxon>Pterygota</taxon>
        <taxon>Neoptera</taxon>
        <taxon>Endopterygota</taxon>
        <taxon>Coleoptera</taxon>
        <taxon>Polyphaga</taxon>
        <taxon>Elateriformia</taxon>
        <taxon>Elateroidea</taxon>
        <taxon>Elateridae</taxon>
        <taxon>Agrypninae</taxon>
        <taxon>Pyrophorini</taxon>
        <taxon>Ignelater</taxon>
    </lineage>
</organism>
<feature type="domain" description="SEFIR" evidence="3">
    <location>
        <begin position="223"/>
        <end position="356"/>
    </location>
</feature>
<keyword evidence="2" id="KW-0472">Membrane</keyword>
<evidence type="ECO:0000256" key="1">
    <source>
        <dbReference type="SAM" id="MobiDB-lite"/>
    </source>
</evidence>
<dbReference type="InterPro" id="IPR013568">
    <property type="entry name" value="SEFIR_dom"/>
</dbReference>
<proteinExistence type="predicted"/>
<evidence type="ECO:0000256" key="2">
    <source>
        <dbReference type="SAM" id="Phobius"/>
    </source>
</evidence>
<name>A0A8K0GFA0_IGNLU</name>
<evidence type="ECO:0000259" key="3">
    <source>
        <dbReference type="Pfam" id="PF08357"/>
    </source>
</evidence>
<dbReference type="Pfam" id="PF08357">
    <property type="entry name" value="SEFIR"/>
    <property type="match status" value="1"/>
</dbReference>
<gene>
    <name evidence="4" type="ORF">ILUMI_09205</name>
</gene>
<evidence type="ECO:0000313" key="5">
    <source>
        <dbReference type="Proteomes" id="UP000801492"/>
    </source>
</evidence>
<dbReference type="Gene3D" id="3.40.50.11530">
    <property type="match status" value="1"/>
</dbReference>
<feature type="transmembrane region" description="Helical" evidence="2">
    <location>
        <begin position="189"/>
        <end position="210"/>
    </location>
</feature>
<keyword evidence="5" id="KW-1185">Reference proteome</keyword>
<sequence length="479" mass="55174">MRFSKIGAENERNVCRVFNIWENTTVSKTSILKYDCPWSDRSYEGQNFILEYELSWLTVLYKKFIFKVPSFDNFNHLTKIKSLEIFNYVDVTDSDYLRLHIQTAPPRYNVTHYLVEVIRERNDTITRLTVQVLDAKEATNGELIYVYSTWNEFGSIYFTVSPINNICKENECLKSTTPKYLIGRKKSSLVIGMVGASVIIFALFYGLIFWNKKERLLELAPVRIMFVYNPSSNTHCEVVRNLARVLQGAFCITIFMDSVDANHQDPTFWCNHSFTSASHIIYFASPEVSSSAVQGNFKSICNTHDVALKLIKKELGCSHPTKQIVVVTFPYSINATPSELSHLRKFSLMKDFDEFSRYIKPPTPFVPTTLLIWSAQHLEMYMDLINSIYRAEKEFERLNSYSGNHAPEITITVNSMENFPITDDDDTSEDEERLLTIQPHYNFLVSNLELSGGGNNKTEDQPTVTTTNGFKNNIQDLEM</sequence>
<accession>A0A8K0GFA0</accession>
<dbReference type="OrthoDB" id="8190413at2759"/>
<protein>
    <recommendedName>
        <fullName evidence="3">SEFIR domain-containing protein</fullName>
    </recommendedName>
</protein>
<dbReference type="AlphaFoldDB" id="A0A8K0GFA0"/>
<feature type="region of interest" description="Disordered" evidence="1">
    <location>
        <begin position="452"/>
        <end position="479"/>
    </location>
</feature>
<dbReference type="EMBL" id="VTPC01004593">
    <property type="protein sequence ID" value="KAF2896971.1"/>
    <property type="molecule type" value="Genomic_DNA"/>
</dbReference>
<reference evidence="4" key="1">
    <citation type="submission" date="2019-08" db="EMBL/GenBank/DDBJ databases">
        <title>The genome of the North American firefly Photinus pyralis.</title>
        <authorList>
            <consortium name="Photinus pyralis genome working group"/>
            <person name="Fallon T.R."/>
            <person name="Sander Lower S.E."/>
            <person name="Weng J.-K."/>
        </authorList>
    </citation>
    <scope>NUCLEOTIDE SEQUENCE</scope>
    <source>
        <strain evidence="4">TRF0915ILg1</strain>
        <tissue evidence="4">Whole body</tissue>
    </source>
</reference>
<comment type="caution">
    <text evidence="4">The sequence shown here is derived from an EMBL/GenBank/DDBJ whole genome shotgun (WGS) entry which is preliminary data.</text>
</comment>
<keyword evidence="2" id="KW-0812">Transmembrane</keyword>
<feature type="compositionally biased region" description="Polar residues" evidence="1">
    <location>
        <begin position="461"/>
        <end position="479"/>
    </location>
</feature>
<keyword evidence="2" id="KW-1133">Transmembrane helix</keyword>